<evidence type="ECO:0000313" key="1">
    <source>
        <dbReference type="EMBL" id="MPM92205.1"/>
    </source>
</evidence>
<reference evidence="1" key="1">
    <citation type="submission" date="2019-08" db="EMBL/GenBank/DDBJ databases">
        <authorList>
            <person name="Kucharzyk K."/>
            <person name="Murdoch R.W."/>
            <person name="Higgins S."/>
            <person name="Loffler F."/>
        </authorList>
    </citation>
    <scope>NUCLEOTIDE SEQUENCE</scope>
</reference>
<gene>
    <name evidence="1" type="ORF">SDC9_139340</name>
</gene>
<protein>
    <submittedName>
        <fullName evidence="1">Uncharacterized protein</fullName>
    </submittedName>
</protein>
<proteinExistence type="predicted"/>
<organism evidence="1">
    <name type="scientific">bioreactor metagenome</name>
    <dbReference type="NCBI Taxonomy" id="1076179"/>
    <lineage>
        <taxon>unclassified sequences</taxon>
        <taxon>metagenomes</taxon>
        <taxon>ecological metagenomes</taxon>
    </lineage>
</organism>
<sequence length="259" mass="29244">MADPCNLERGLLYRFAQGLEIPALDLRDRGLHDSRPAYADIYDGVRFGNAVERPRHEGVVVRRIAEYHKLRASYGVPVRRSLRRTFYDIAHEPHGVHVYPYLRCGDLDGTANPLRASQSLRYGVYQHPVRPGHALRHQCRVPAYEIDTYLLRSPFQSMCYGDEIIGHSASRGPDDAYRGDGDPLVDYGDPVLQADVLCNGDQVPCGAYDLVVYLLIKGIQIRVAAFHEAYAHGDRSYVQILPLDHLVGLEDLVQIYHAH</sequence>
<dbReference type="EMBL" id="VSSQ01039178">
    <property type="protein sequence ID" value="MPM92205.1"/>
    <property type="molecule type" value="Genomic_DNA"/>
</dbReference>
<name>A0A645DSG7_9ZZZZ</name>
<comment type="caution">
    <text evidence="1">The sequence shown here is derived from an EMBL/GenBank/DDBJ whole genome shotgun (WGS) entry which is preliminary data.</text>
</comment>
<accession>A0A645DSG7</accession>
<dbReference type="AlphaFoldDB" id="A0A645DSG7"/>